<dbReference type="InterPro" id="IPR015421">
    <property type="entry name" value="PyrdxlP-dep_Trfase_major"/>
</dbReference>
<evidence type="ECO:0000313" key="9">
    <source>
        <dbReference type="EMBL" id="GLS82420.1"/>
    </source>
</evidence>
<evidence type="ECO:0000313" key="10">
    <source>
        <dbReference type="Proteomes" id="UP001157439"/>
    </source>
</evidence>
<gene>
    <name evidence="9" type="primary">sufS</name>
    <name evidence="9" type="ORF">GCM10007894_03970</name>
</gene>
<dbReference type="GO" id="GO:0030170">
    <property type="term" value="F:pyridoxal phosphate binding"/>
    <property type="evidence" value="ECO:0007669"/>
    <property type="project" value="InterPro"/>
</dbReference>
<protein>
    <recommendedName>
        <fullName evidence="3">cysteine desulfurase</fullName>
        <ecNumber evidence="3">2.8.1.7</ecNumber>
    </recommendedName>
</protein>
<dbReference type="EC" id="2.8.1.7" evidence="3"/>
<organism evidence="9 10">
    <name type="scientific">Paraferrimonas haliotis</name>
    <dbReference type="NCBI Taxonomy" id="2013866"/>
    <lineage>
        <taxon>Bacteria</taxon>
        <taxon>Pseudomonadati</taxon>
        <taxon>Pseudomonadota</taxon>
        <taxon>Gammaproteobacteria</taxon>
        <taxon>Alteromonadales</taxon>
        <taxon>Ferrimonadaceae</taxon>
        <taxon>Paraferrimonas</taxon>
    </lineage>
</organism>
<dbReference type="GO" id="GO:0031071">
    <property type="term" value="F:cysteine desulfurase activity"/>
    <property type="evidence" value="ECO:0007669"/>
    <property type="project" value="UniProtKB-EC"/>
</dbReference>
<comment type="catalytic activity">
    <reaction evidence="6">
        <text>(sulfur carrier)-H + L-cysteine = (sulfur carrier)-SH + L-alanine</text>
        <dbReference type="Rhea" id="RHEA:43892"/>
        <dbReference type="Rhea" id="RHEA-COMP:14737"/>
        <dbReference type="Rhea" id="RHEA-COMP:14739"/>
        <dbReference type="ChEBI" id="CHEBI:29917"/>
        <dbReference type="ChEBI" id="CHEBI:35235"/>
        <dbReference type="ChEBI" id="CHEBI:57972"/>
        <dbReference type="ChEBI" id="CHEBI:64428"/>
        <dbReference type="EC" id="2.8.1.7"/>
    </reaction>
</comment>
<dbReference type="InterPro" id="IPR010970">
    <property type="entry name" value="Cys_dSase_SufS"/>
</dbReference>
<evidence type="ECO:0000256" key="6">
    <source>
        <dbReference type="ARBA" id="ARBA00050776"/>
    </source>
</evidence>
<evidence type="ECO:0000256" key="3">
    <source>
        <dbReference type="ARBA" id="ARBA00012239"/>
    </source>
</evidence>
<dbReference type="PROSITE" id="PS00595">
    <property type="entry name" value="AA_TRANSFER_CLASS_5"/>
    <property type="match status" value="1"/>
</dbReference>
<keyword evidence="10" id="KW-1185">Reference proteome</keyword>
<evidence type="ECO:0000259" key="8">
    <source>
        <dbReference type="Pfam" id="PF00266"/>
    </source>
</evidence>
<evidence type="ECO:0000256" key="7">
    <source>
        <dbReference type="RuleBase" id="RU004504"/>
    </source>
</evidence>
<dbReference type="CDD" id="cd06453">
    <property type="entry name" value="SufS_like"/>
    <property type="match status" value="1"/>
</dbReference>
<reference evidence="9 10" key="1">
    <citation type="journal article" date="2014" name="Int. J. Syst. Evol. Microbiol.">
        <title>Complete genome sequence of Corynebacterium casei LMG S-19264T (=DSM 44701T), isolated from a smear-ripened cheese.</title>
        <authorList>
            <consortium name="US DOE Joint Genome Institute (JGI-PGF)"/>
            <person name="Walter F."/>
            <person name="Albersmeier A."/>
            <person name="Kalinowski J."/>
            <person name="Ruckert C."/>
        </authorList>
    </citation>
    <scope>NUCLEOTIDE SEQUENCE [LARGE SCALE GENOMIC DNA]</scope>
    <source>
        <strain evidence="9 10">NBRC 112785</strain>
    </source>
</reference>
<dbReference type="InterPro" id="IPR000192">
    <property type="entry name" value="Aminotrans_V_dom"/>
</dbReference>
<dbReference type="AlphaFoldDB" id="A0AA37TT61"/>
<dbReference type="InterPro" id="IPR020578">
    <property type="entry name" value="Aminotrans_V_PyrdxlP_BS"/>
</dbReference>
<feature type="domain" description="Aminotransferase class V" evidence="8">
    <location>
        <begin position="21"/>
        <end position="387"/>
    </location>
</feature>
<comment type="cofactor">
    <cofactor evidence="1 7">
        <name>pyridoxal 5'-phosphate</name>
        <dbReference type="ChEBI" id="CHEBI:597326"/>
    </cofactor>
</comment>
<evidence type="ECO:0000256" key="1">
    <source>
        <dbReference type="ARBA" id="ARBA00001933"/>
    </source>
</evidence>
<dbReference type="RefSeq" id="WP_095500064.1">
    <property type="nucleotide sequence ID" value="NZ_BSPO01000001.1"/>
</dbReference>
<dbReference type="InterPro" id="IPR015424">
    <property type="entry name" value="PyrdxlP-dep_Trfase"/>
</dbReference>
<dbReference type="EMBL" id="BSPO01000001">
    <property type="protein sequence ID" value="GLS82420.1"/>
    <property type="molecule type" value="Genomic_DNA"/>
</dbReference>
<name>A0AA37TT61_9GAMM</name>
<comment type="similarity">
    <text evidence="2">Belongs to the class-V pyridoxal-phosphate-dependent aminotransferase family. Csd subfamily.</text>
</comment>
<evidence type="ECO:0000256" key="2">
    <source>
        <dbReference type="ARBA" id="ARBA00010447"/>
    </source>
</evidence>
<dbReference type="Gene3D" id="3.40.640.10">
    <property type="entry name" value="Type I PLP-dependent aspartate aminotransferase-like (Major domain)"/>
    <property type="match status" value="1"/>
</dbReference>
<dbReference type="PANTHER" id="PTHR43586">
    <property type="entry name" value="CYSTEINE DESULFURASE"/>
    <property type="match status" value="1"/>
</dbReference>
<dbReference type="PANTHER" id="PTHR43586:SF8">
    <property type="entry name" value="CYSTEINE DESULFURASE 1, CHLOROPLASTIC"/>
    <property type="match status" value="1"/>
</dbReference>
<proteinExistence type="inferred from homology"/>
<dbReference type="SUPFAM" id="SSF53383">
    <property type="entry name" value="PLP-dependent transferases"/>
    <property type="match status" value="1"/>
</dbReference>
<dbReference type="Gene3D" id="3.90.1150.10">
    <property type="entry name" value="Aspartate Aminotransferase, domain 1"/>
    <property type="match status" value="1"/>
</dbReference>
<dbReference type="GO" id="GO:0006534">
    <property type="term" value="P:cysteine metabolic process"/>
    <property type="evidence" value="ECO:0007669"/>
    <property type="project" value="InterPro"/>
</dbReference>
<comment type="caution">
    <text evidence="9">The sequence shown here is derived from an EMBL/GenBank/DDBJ whole genome shotgun (WGS) entry which is preliminary data.</text>
</comment>
<accession>A0AA37TT61</accession>
<dbReference type="Proteomes" id="UP001157439">
    <property type="component" value="Unassembled WGS sequence"/>
</dbReference>
<sequence length="401" mass="43165">MAEPFIKSQFPALMEHSPELIYLDSAATTQKPAAVLEAVQAFYLHSNANVHRGAHALSIKATSAYERARAQIAQFVDAESPESVIICYGTTHAINTVAHGLTHQLSPGDIILVDGAAHHANIVPWQQLAKRTGAELYPIPLLKNGSIDLPAYQALLQRGPKLVSLNHVSNVLGHANPLDVLIPLAKTVGALTLVDGAQAVAHLPVSVRSLGCDYYVFSGHKMYGPTGVGILTGKRQSLEQLEPMMSGGEMIKTVRFEHSEFAGLPNRLEAGTPPIAQVIGLAKAVEFIQSLDRQAVAEMEQSMLRKARAGLQQLGYFVYGDPGNCHGALAFNLLGEHHQDIGTLLDQQQVAIRCGYHCAMPLMEHLGTKGSCRLSVAAYNTPNDIDRAIEALAIAKDMLSE</sequence>
<keyword evidence="4" id="KW-0808">Transferase</keyword>
<dbReference type="Pfam" id="PF00266">
    <property type="entry name" value="Aminotran_5"/>
    <property type="match status" value="1"/>
</dbReference>
<keyword evidence="5" id="KW-0663">Pyridoxal phosphate</keyword>
<dbReference type="InterPro" id="IPR015422">
    <property type="entry name" value="PyrdxlP-dep_Trfase_small"/>
</dbReference>
<evidence type="ECO:0000256" key="4">
    <source>
        <dbReference type="ARBA" id="ARBA00022679"/>
    </source>
</evidence>
<evidence type="ECO:0000256" key="5">
    <source>
        <dbReference type="ARBA" id="ARBA00022898"/>
    </source>
</evidence>